<feature type="signal peptide" evidence="2">
    <location>
        <begin position="1"/>
        <end position="23"/>
    </location>
</feature>
<gene>
    <name evidence="4" type="ORF">SAMN06273572_101941</name>
</gene>
<evidence type="ECO:0000256" key="2">
    <source>
        <dbReference type="SAM" id="SignalP"/>
    </source>
</evidence>
<keyword evidence="1 2" id="KW-0732">Signal</keyword>
<proteinExistence type="predicted"/>
<evidence type="ECO:0000259" key="3">
    <source>
        <dbReference type="Pfam" id="PF03968"/>
    </source>
</evidence>
<dbReference type="GO" id="GO:0015920">
    <property type="term" value="P:lipopolysaccharide transport"/>
    <property type="evidence" value="ECO:0007669"/>
    <property type="project" value="TreeGrafter"/>
</dbReference>
<feature type="domain" description="Organic solvent tolerance-like N-terminal" evidence="3">
    <location>
        <begin position="39"/>
        <end position="144"/>
    </location>
</feature>
<dbReference type="Pfam" id="PF03968">
    <property type="entry name" value="LptD_N"/>
    <property type="match status" value="1"/>
</dbReference>
<keyword evidence="5" id="KW-1185">Reference proteome</keyword>
<evidence type="ECO:0000313" key="4">
    <source>
        <dbReference type="EMBL" id="SOH93087.1"/>
    </source>
</evidence>
<dbReference type="Gene3D" id="2.60.450.10">
    <property type="entry name" value="Lipopolysaccharide (LPS) transport protein A like domain"/>
    <property type="match status" value="1"/>
</dbReference>
<dbReference type="GO" id="GO:0009279">
    <property type="term" value="C:cell outer membrane"/>
    <property type="evidence" value="ECO:0007669"/>
    <property type="project" value="TreeGrafter"/>
</dbReference>
<protein>
    <submittedName>
        <fullName evidence="4">Lipopolysaccharide export system protein LptA</fullName>
    </submittedName>
</protein>
<dbReference type="GO" id="GO:0030288">
    <property type="term" value="C:outer membrane-bounded periplasmic space"/>
    <property type="evidence" value="ECO:0007669"/>
    <property type="project" value="TreeGrafter"/>
</dbReference>
<dbReference type="Proteomes" id="UP000220034">
    <property type="component" value="Unassembled WGS sequence"/>
</dbReference>
<dbReference type="InterPro" id="IPR052037">
    <property type="entry name" value="LPS_export_LptA"/>
</dbReference>
<name>A0A2C9CPD9_9RHOB</name>
<evidence type="ECO:0000256" key="1">
    <source>
        <dbReference type="ARBA" id="ARBA00022729"/>
    </source>
</evidence>
<dbReference type="OrthoDB" id="9811926at2"/>
<organism evidence="4 5">
    <name type="scientific">Pontivivens marinum</name>
    <dbReference type="NCBI Taxonomy" id="1690039"/>
    <lineage>
        <taxon>Bacteria</taxon>
        <taxon>Pseudomonadati</taxon>
        <taxon>Pseudomonadota</taxon>
        <taxon>Alphaproteobacteria</taxon>
        <taxon>Rhodobacterales</taxon>
        <taxon>Paracoccaceae</taxon>
        <taxon>Pontivivens</taxon>
    </lineage>
</organism>
<feature type="chain" id="PRO_5012948557" evidence="2">
    <location>
        <begin position="24"/>
        <end position="161"/>
    </location>
</feature>
<accession>A0A2C9CPD9</accession>
<dbReference type="PANTHER" id="PTHR36504">
    <property type="entry name" value="LIPOPOLYSACCHARIDE EXPORT SYSTEM PROTEIN LPTA"/>
    <property type="match status" value="1"/>
</dbReference>
<dbReference type="AlphaFoldDB" id="A0A2C9CPD9"/>
<dbReference type="PANTHER" id="PTHR36504:SF1">
    <property type="entry name" value="LIPOPOLYSACCHARIDE EXPORT SYSTEM PROTEIN LPTA"/>
    <property type="match status" value="1"/>
</dbReference>
<dbReference type="GO" id="GO:0017089">
    <property type="term" value="F:glycolipid transfer activity"/>
    <property type="evidence" value="ECO:0007669"/>
    <property type="project" value="TreeGrafter"/>
</dbReference>
<dbReference type="RefSeq" id="WP_097928621.1">
    <property type="nucleotide sequence ID" value="NZ_OCTN01000001.1"/>
</dbReference>
<dbReference type="EMBL" id="OCTN01000001">
    <property type="protein sequence ID" value="SOH93087.1"/>
    <property type="molecule type" value="Genomic_DNA"/>
</dbReference>
<reference evidence="5" key="1">
    <citation type="submission" date="2017-09" db="EMBL/GenBank/DDBJ databases">
        <authorList>
            <person name="Varghese N."/>
            <person name="Submissions S."/>
        </authorList>
    </citation>
    <scope>NUCLEOTIDE SEQUENCE [LARGE SCALE GENOMIC DNA]</scope>
    <source>
        <strain evidence="5">C7</strain>
    </source>
</reference>
<evidence type="ECO:0000313" key="5">
    <source>
        <dbReference type="Proteomes" id="UP000220034"/>
    </source>
</evidence>
<sequence>MTKRFAGTLIAALMIAGSVLAQASQPFSSFRHDSSQPVEIASDRLGVSQQAQTAEFIGNVEVLQGALTLRADQMLVSYDQGTGDIRQMVATGNVLLSSGTEAAEGQSADYNVETGFLEMQGDVLLTQGQSALSAQSMRINLNEGTGEFAGRVRTVFVPQSQ</sequence>
<dbReference type="InterPro" id="IPR005653">
    <property type="entry name" value="OstA-like_N"/>
</dbReference>